<proteinExistence type="predicted"/>
<sequence>MNNAINLDLTFALKDNVLVSIANVARGLACECVCPACNGPLIAKKGPVS</sequence>
<gene>
    <name evidence="1" type="ORF">GAGA_3372</name>
</gene>
<keyword evidence="2" id="KW-1185">Reference proteome</keyword>
<dbReference type="RefSeq" id="WP_008305071.1">
    <property type="nucleotide sequence ID" value="NZ_BAEK01000054.1"/>
</dbReference>
<dbReference type="EMBL" id="BAEK01000054">
    <property type="protein sequence ID" value="GAC06206.1"/>
    <property type="molecule type" value="Genomic_DNA"/>
</dbReference>
<reference evidence="1 2" key="1">
    <citation type="journal article" date="2014" name="Environ. Microbiol.">
        <title>Comparative genomics of the marine bacterial genus Glaciecola reveals the high degree of genomic diversity and genomic characteristic for cold adaptation.</title>
        <authorList>
            <person name="Qin Q.L."/>
            <person name="Xie B.B."/>
            <person name="Yu Y."/>
            <person name="Shu Y.L."/>
            <person name="Rong J.C."/>
            <person name="Zhang Y.J."/>
            <person name="Zhao D.L."/>
            <person name="Chen X.L."/>
            <person name="Zhang X.Y."/>
            <person name="Chen B."/>
            <person name="Zhou B.C."/>
            <person name="Zhang Y.Z."/>
        </authorList>
    </citation>
    <scope>NUCLEOTIDE SEQUENCE [LARGE SCALE GENOMIC DNA]</scope>
    <source>
        <strain evidence="1 2">NO2</strain>
    </source>
</reference>
<evidence type="ECO:0000313" key="1">
    <source>
        <dbReference type="EMBL" id="GAC06206.1"/>
    </source>
</evidence>
<comment type="caution">
    <text evidence="1">The sequence shown here is derived from an EMBL/GenBank/DDBJ whole genome shotgun (WGS) entry which is preliminary data.</text>
</comment>
<evidence type="ECO:0000313" key="2">
    <source>
        <dbReference type="Proteomes" id="UP000008372"/>
    </source>
</evidence>
<dbReference type="Proteomes" id="UP000008372">
    <property type="component" value="Unassembled WGS sequence"/>
</dbReference>
<organism evidence="1 2">
    <name type="scientific">Paraglaciecola agarilytica NO2</name>
    <dbReference type="NCBI Taxonomy" id="1125747"/>
    <lineage>
        <taxon>Bacteria</taxon>
        <taxon>Pseudomonadati</taxon>
        <taxon>Pseudomonadota</taxon>
        <taxon>Gammaproteobacteria</taxon>
        <taxon>Alteromonadales</taxon>
        <taxon>Alteromonadaceae</taxon>
        <taxon>Paraglaciecola</taxon>
    </lineage>
</organism>
<protein>
    <submittedName>
        <fullName evidence="1">Uncharacterized protein</fullName>
    </submittedName>
</protein>
<accession>A0ABQ0IA78</accession>
<name>A0ABQ0IA78_9ALTE</name>